<dbReference type="AlphaFoldDB" id="A0A0R3PTK4"/>
<evidence type="ECO:0000256" key="1">
    <source>
        <dbReference type="ARBA" id="ARBA00004123"/>
    </source>
</evidence>
<evidence type="ECO:0000313" key="6">
    <source>
        <dbReference type="EMBL" id="VDM60710.1"/>
    </source>
</evidence>
<keyword evidence="4" id="KW-0539">Nucleus</keyword>
<keyword evidence="3" id="KW-0804">Transcription</keyword>
<dbReference type="Pfam" id="PF05132">
    <property type="entry name" value="RNA_pol_Rpc4"/>
    <property type="match status" value="1"/>
</dbReference>
<protein>
    <submittedName>
        <fullName evidence="8">DNA-directed RNA polymerase III subunit RPC4</fullName>
    </submittedName>
</protein>
<dbReference type="PANTHER" id="PTHR13408:SF0">
    <property type="entry name" value="DNA-DIRECTED RNA POLYMERASE III SUBUNIT RPC4"/>
    <property type="match status" value="1"/>
</dbReference>
<evidence type="ECO:0000313" key="8">
    <source>
        <dbReference type="WBParaSite" id="ACOC_0000912401-mRNA-1"/>
    </source>
</evidence>
<dbReference type="GO" id="GO:0003677">
    <property type="term" value="F:DNA binding"/>
    <property type="evidence" value="ECO:0007669"/>
    <property type="project" value="InterPro"/>
</dbReference>
<accession>A0A0R3PTK4</accession>
<dbReference type="InterPro" id="IPR007811">
    <property type="entry name" value="RPC4"/>
</dbReference>
<dbReference type="GO" id="GO:0042797">
    <property type="term" value="P:tRNA transcription by RNA polymerase III"/>
    <property type="evidence" value="ECO:0007669"/>
    <property type="project" value="TreeGrafter"/>
</dbReference>
<dbReference type="STRING" id="334426.A0A0R3PTK4"/>
<feature type="region of interest" description="Disordered" evidence="5">
    <location>
        <begin position="1"/>
        <end position="88"/>
    </location>
</feature>
<name>A0A0R3PTK4_ANGCS</name>
<keyword evidence="7" id="KW-1185">Reference proteome</keyword>
<evidence type="ECO:0000256" key="2">
    <source>
        <dbReference type="ARBA" id="ARBA00022478"/>
    </source>
</evidence>
<gene>
    <name evidence="6" type="ORF">ACOC_LOCUS9125</name>
</gene>
<proteinExistence type="predicted"/>
<feature type="compositionally biased region" description="Polar residues" evidence="5">
    <location>
        <begin position="1"/>
        <end position="11"/>
    </location>
</feature>
<keyword evidence="2" id="KW-0240">DNA-directed RNA polymerase</keyword>
<reference evidence="6 7" key="2">
    <citation type="submission" date="2018-11" db="EMBL/GenBank/DDBJ databases">
        <authorList>
            <consortium name="Pathogen Informatics"/>
        </authorList>
    </citation>
    <scope>NUCLEOTIDE SEQUENCE [LARGE SCALE GENOMIC DNA]</scope>
    <source>
        <strain evidence="6 7">Costa Rica</strain>
    </source>
</reference>
<dbReference type="EMBL" id="UYYA01004251">
    <property type="protein sequence ID" value="VDM60710.1"/>
    <property type="molecule type" value="Genomic_DNA"/>
</dbReference>
<organism evidence="8">
    <name type="scientific">Angiostrongylus costaricensis</name>
    <name type="common">Nematode worm</name>
    <dbReference type="NCBI Taxonomy" id="334426"/>
    <lineage>
        <taxon>Eukaryota</taxon>
        <taxon>Metazoa</taxon>
        <taxon>Ecdysozoa</taxon>
        <taxon>Nematoda</taxon>
        <taxon>Chromadorea</taxon>
        <taxon>Rhabditida</taxon>
        <taxon>Rhabditina</taxon>
        <taxon>Rhabditomorpha</taxon>
        <taxon>Strongyloidea</taxon>
        <taxon>Metastrongylidae</taxon>
        <taxon>Angiostrongylus</taxon>
    </lineage>
</organism>
<dbReference type="OMA" id="IEQQGIF"/>
<evidence type="ECO:0000256" key="5">
    <source>
        <dbReference type="SAM" id="MobiDB-lite"/>
    </source>
</evidence>
<dbReference type="PANTHER" id="PTHR13408">
    <property type="entry name" value="DNA-DIRECTED RNA POLYMERASE III"/>
    <property type="match status" value="1"/>
</dbReference>
<dbReference type="Proteomes" id="UP000267027">
    <property type="component" value="Unassembled WGS sequence"/>
</dbReference>
<dbReference type="WBParaSite" id="ACOC_0000912401-mRNA-1">
    <property type="protein sequence ID" value="ACOC_0000912401-mRNA-1"/>
    <property type="gene ID" value="ACOC_0000912401"/>
</dbReference>
<sequence length="345" mass="38601">MAFRGRTSTVRRSVLPNLSLAGKREEKTAPVAPKKKKSGSKENRGGRGRGRGNHGEFERPSLIESSGIFSEGLSGADPSRRMRSVKSDLSEQYVPSPSCVKEEPVSELDPEKIPSSYCCYDELWASDDEEDIQALRELISDGFISDFKHGTVLPHVLPVELESQFIELMHKDVKQNILDQEDVKMETNLDAKEHILRDFVEDQEDNGESPTSKRSRKAARILRDMRKESRGHEFFMIQLPSVLRLLCQEKQSEENVVFHSSHSNGNPKLTGIQAMEGGDALLNSHERTAVQQLSLPSGRSIGKLLVTKSGRVLLRIGGHSMDVAHTTSEGHYQVEISNFVVWKVI</sequence>
<comment type="subcellular location">
    <subcellularLocation>
        <location evidence="1">Nucleus</location>
    </subcellularLocation>
</comment>
<evidence type="ECO:0000313" key="7">
    <source>
        <dbReference type="Proteomes" id="UP000267027"/>
    </source>
</evidence>
<dbReference type="GO" id="GO:0005666">
    <property type="term" value="C:RNA polymerase III complex"/>
    <property type="evidence" value="ECO:0007669"/>
    <property type="project" value="InterPro"/>
</dbReference>
<reference evidence="8" key="1">
    <citation type="submission" date="2017-02" db="UniProtKB">
        <authorList>
            <consortium name="WormBaseParasite"/>
        </authorList>
    </citation>
    <scope>IDENTIFICATION</scope>
</reference>
<evidence type="ECO:0000256" key="4">
    <source>
        <dbReference type="ARBA" id="ARBA00023242"/>
    </source>
</evidence>
<dbReference type="OrthoDB" id="5836119at2759"/>
<evidence type="ECO:0000256" key="3">
    <source>
        <dbReference type="ARBA" id="ARBA00023163"/>
    </source>
</evidence>